<dbReference type="PANTHER" id="PTHR46086">
    <property type="entry name" value="ALPHA/BETA-HYDROLASES SUPERFAMILY PROTEIN"/>
    <property type="match status" value="1"/>
</dbReference>
<dbReference type="EMBL" id="WHWC01000004">
    <property type="protein sequence ID" value="KAG8384378.1"/>
    <property type="molecule type" value="Genomic_DNA"/>
</dbReference>
<dbReference type="PANTHER" id="PTHR46086:SF17">
    <property type="entry name" value="ALPHA_BETA-HYDROLASES SUPERFAMILY PROTEIN"/>
    <property type="match status" value="1"/>
</dbReference>
<gene>
    <name evidence="3" type="ORF">BUALT_Bualt04G0111900</name>
</gene>
<feature type="domain" description="Fungal lipase-type" evidence="2">
    <location>
        <begin position="211"/>
        <end position="369"/>
    </location>
</feature>
<dbReference type="CDD" id="cd00519">
    <property type="entry name" value="Lipase_3"/>
    <property type="match status" value="1"/>
</dbReference>
<evidence type="ECO:0000259" key="2">
    <source>
        <dbReference type="Pfam" id="PF01764"/>
    </source>
</evidence>
<dbReference type="Proteomes" id="UP000826271">
    <property type="component" value="Unassembled WGS sequence"/>
</dbReference>
<evidence type="ECO:0000256" key="1">
    <source>
        <dbReference type="ARBA" id="ARBA00022801"/>
    </source>
</evidence>
<sequence>MLRYMLPLAFMDPNNHTPQNYLLLKPRKASLLEIFRLLFCDDIESKEFIESLNVKRSIIERRGIIFLSMLAQKVLQYNEKPLSLFGSRFEMCLNILANKSNFSMFLRNFLRGKVAMPGKNSSSYLSIIGLMDNRLELDKNINPGSNKYFATLSAMASKLAYENDEFIQVTVEKGWKMKLLETYSFWDEKYQNNTTQAFIFHDENPNPDTIFVVFRGTEPFNADDWSTDFDISWYKLQGIKGRVHSGFMKALGLKLDGTWPKNHREGDHLFAYNTITEDLKRHFKINRRTRFIVTGHSLGGALAVLFPAVLVKHNETEILERLDTVYTFGQPRVGDGKFGKFMKEQFEDYGVKYYRFVYSHDIVPTLPCDNSVLMFKHFGTCIYVNALYEAKVMEEEEASKNHFECGSIVTERVDALWEVVRSFILPNQFGPDYKESLMLQMFRMVGLLFPGLPAHGLQDYINATRLATY</sequence>
<dbReference type="GO" id="GO:0006629">
    <property type="term" value="P:lipid metabolic process"/>
    <property type="evidence" value="ECO:0007669"/>
    <property type="project" value="InterPro"/>
</dbReference>
<name>A0AAV6XPF5_9LAMI</name>
<dbReference type="InterPro" id="IPR002921">
    <property type="entry name" value="Fungal_lipase-type"/>
</dbReference>
<dbReference type="Gene3D" id="3.40.50.1820">
    <property type="entry name" value="alpha/beta hydrolase"/>
    <property type="match status" value="1"/>
</dbReference>
<keyword evidence="4" id="KW-1185">Reference proteome</keyword>
<keyword evidence="1" id="KW-0378">Hydrolase</keyword>
<dbReference type="AlphaFoldDB" id="A0AAV6XPF5"/>
<accession>A0AAV6XPF5</accession>
<reference evidence="3" key="1">
    <citation type="submission" date="2019-10" db="EMBL/GenBank/DDBJ databases">
        <authorList>
            <person name="Zhang R."/>
            <person name="Pan Y."/>
            <person name="Wang J."/>
            <person name="Ma R."/>
            <person name="Yu S."/>
        </authorList>
    </citation>
    <scope>NUCLEOTIDE SEQUENCE</scope>
    <source>
        <strain evidence="3">LA-IB0</strain>
        <tissue evidence="3">Leaf</tissue>
    </source>
</reference>
<comment type="caution">
    <text evidence="3">The sequence shown here is derived from an EMBL/GenBank/DDBJ whole genome shotgun (WGS) entry which is preliminary data.</text>
</comment>
<organism evidence="3 4">
    <name type="scientific">Buddleja alternifolia</name>
    <dbReference type="NCBI Taxonomy" id="168488"/>
    <lineage>
        <taxon>Eukaryota</taxon>
        <taxon>Viridiplantae</taxon>
        <taxon>Streptophyta</taxon>
        <taxon>Embryophyta</taxon>
        <taxon>Tracheophyta</taxon>
        <taxon>Spermatophyta</taxon>
        <taxon>Magnoliopsida</taxon>
        <taxon>eudicotyledons</taxon>
        <taxon>Gunneridae</taxon>
        <taxon>Pentapetalae</taxon>
        <taxon>asterids</taxon>
        <taxon>lamiids</taxon>
        <taxon>Lamiales</taxon>
        <taxon>Scrophulariaceae</taxon>
        <taxon>Buddlejeae</taxon>
        <taxon>Buddleja</taxon>
    </lineage>
</organism>
<dbReference type="InterPro" id="IPR044819">
    <property type="entry name" value="OBL-like"/>
</dbReference>
<evidence type="ECO:0000313" key="3">
    <source>
        <dbReference type="EMBL" id="KAG8384378.1"/>
    </source>
</evidence>
<protein>
    <recommendedName>
        <fullName evidence="2">Fungal lipase-type domain-containing protein</fullName>
    </recommendedName>
</protein>
<evidence type="ECO:0000313" key="4">
    <source>
        <dbReference type="Proteomes" id="UP000826271"/>
    </source>
</evidence>
<proteinExistence type="predicted"/>
<dbReference type="GO" id="GO:0004806">
    <property type="term" value="F:triacylglycerol lipase activity"/>
    <property type="evidence" value="ECO:0007669"/>
    <property type="project" value="InterPro"/>
</dbReference>
<dbReference type="SUPFAM" id="SSF53474">
    <property type="entry name" value="alpha/beta-Hydrolases"/>
    <property type="match status" value="1"/>
</dbReference>
<dbReference type="InterPro" id="IPR029058">
    <property type="entry name" value="AB_hydrolase_fold"/>
</dbReference>
<dbReference type="Pfam" id="PF01764">
    <property type="entry name" value="Lipase_3"/>
    <property type="match status" value="1"/>
</dbReference>